<dbReference type="InterPro" id="IPR002347">
    <property type="entry name" value="SDR_fam"/>
</dbReference>
<accession>A0A1H1M4S5</accession>
<dbReference type="Gene3D" id="3.40.50.720">
    <property type="entry name" value="NAD(P)-binding Rossmann-like Domain"/>
    <property type="match status" value="1"/>
</dbReference>
<evidence type="ECO:0000313" key="3">
    <source>
        <dbReference type="EMBL" id="SDR81405.1"/>
    </source>
</evidence>
<comment type="similarity">
    <text evidence="1">Belongs to the short-chain dehydrogenases/reductases (SDR) family.</text>
</comment>
<keyword evidence="2" id="KW-0560">Oxidoreductase</keyword>
<name>A0A1H1M4S5_9BRAD</name>
<sequence length="272" mass="28716">MTGFKDLFDLSGRTAVITGGCGILGRRFAEGLAEFGANVALLDLDEQAVQSAASEISARHSTRAKGYACDITQPEAVRRVADAIEADLGPVSILLNNAASKTRDVDAFFAPVATFSLETWREIMAVNLDGMFNVAQVFGTLMAGRGYGSIVQTASIYGLMAPDQRIYEGSEYLGRAINTPAVYTASKAGVIGLTKHLAAYWGAQGVRVNTLTPGGVESGQNDTFKQRYGARVPLGRMARADEMVGAVLFLVSDAASYVTGQNIAVDGGLSAW</sequence>
<dbReference type="PRINTS" id="PR00081">
    <property type="entry name" value="GDHRDH"/>
</dbReference>
<proteinExistence type="inferred from homology"/>
<dbReference type="AlphaFoldDB" id="A0A1H1M4S5"/>
<evidence type="ECO:0000256" key="2">
    <source>
        <dbReference type="ARBA" id="ARBA00023002"/>
    </source>
</evidence>
<dbReference type="Proteomes" id="UP000243904">
    <property type="component" value="Chromosome I"/>
</dbReference>
<dbReference type="Pfam" id="PF13561">
    <property type="entry name" value="adh_short_C2"/>
    <property type="match status" value="1"/>
</dbReference>
<evidence type="ECO:0000256" key="1">
    <source>
        <dbReference type="ARBA" id="ARBA00006484"/>
    </source>
</evidence>
<dbReference type="GO" id="GO:0016616">
    <property type="term" value="F:oxidoreductase activity, acting on the CH-OH group of donors, NAD or NADP as acceptor"/>
    <property type="evidence" value="ECO:0007669"/>
    <property type="project" value="TreeGrafter"/>
</dbReference>
<dbReference type="SUPFAM" id="SSF51735">
    <property type="entry name" value="NAD(P)-binding Rossmann-fold domains"/>
    <property type="match status" value="1"/>
</dbReference>
<organism evidence="3 4">
    <name type="scientific">Bradyrhizobium canariense</name>
    <dbReference type="NCBI Taxonomy" id="255045"/>
    <lineage>
        <taxon>Bacteria</taxon>
        <taxon>Pseudomonadati</taxon>
        <taxon>Pseudomonadota</taxon>
        <taxon>Alphaproteobacteria</taxon>
        <taxon>Hyphomicrobiales</taxon>
        <taxon>Nitrobacteraceae</taxon>
        <taxon>Bradyrhizobium</taxon>
    </lineage>
</organism>
<reference evidence="4" key="1">
    <citation type="submission" date="2016-10" db="EMBL/GenBank/DDBJ databases">
        <authorList>
            <person name="Varghese N."/>
            <person name="Submissions S."/>
        </authorList>
    </citation>
    <scope>NUCLEOTIDE SEQUENCE [LARGE SCALE GENOMIC DNA]</scope>
    <source>
        <strain evidence="4">GAS369</strain>
    </source>
</reference>
<evidence type="ECO:0000313" key="4">
    <source>
        <dbReference type="Proteomes" id="UP000243904"/>
    </source>
</evidence>
<dbReference type="PRINTS" id="PR00080">
    <property type="entry name" value="SDRFAMILY"/>
</dbReference>
<keyword evidence="4" id="KW-1185">Reference proteome</keyword>
<dbReference type="PANTHER" id="PTHR42760:SF133">
    <property type="entry name" value="3-OXOACYL-[ACYL-CARRIER-PROTEIN] REDUCTASE"/>
    <property type="match status" value="1"/>
</dbReference>
<dbReference type="FunFam" id="3.40.50.720:FF:000795">
    <property type="entry name" value="Short chain dehydrogenase"/>
    <property type="match status" value="1"/>
</dbReference>
<dbReference type="RefSeq" id="WP_146685908.1">
    <property type="nucleotide sequence ID" value="NZ_LT629750.1"/>
</dbReference>
<dbReference type="InterPro" id="IPR036291">
    <property type="entry name" value="NAD(P)-bd_dom_sf"/>
</dbReference>
<protein>
    <submittedName>
        <fullName evidence="3">NAD(P)-dependent dehydrogenase, short-chain alcohol dehydrogenase family</fullName>
    </submittedName>
</protein>
<gene>
    <name evidence="3" type="ORF">SAMN05444158_0079</name>
</gene>
<dbReference type="EMBL" id="LT629750">
    <property type="protein sequence ID" value="SDR81405.1"/>
    <property type="molecule type" value="Genomic_DNA"/>
</dbReference>
<dbReference type="PANTHER" id="PTHR42760">
    <property type="entry name" value="SHORT-CHAIN DEHYDROGENASES/REDUCTASES FAMILY MEMBER"/>
    <property type="match status" value="1"/>
</dbReference>